<dbReference type="AlphaFoldDB" id="A0A2T9Z996"/>
<keyword evidence="1" id="KW-0489">Methyltransferase</keyword>
<dbReference type="OrthoDB" id="514248at2759"/>
<dbReference type="PANTHER" id="PTHR13393:SF0">
    <property type="entry name" value="RNA N6-ADENOSINE-METHYLTRANSFERASE METTL16"/>
    <property type="match status" value="1"/>
</dbReference>
<dbReference type="InterPro" id="IPR010286">
    <property type="entry name" value="METTL16/RlmF"/>
</dbReference>
<dbReference type="Pfam" id="PF05971">
    <property type="entry name" value="Methyltransf_10"/>
    <property type="match status" value="1"/>
</dbReference>
<dbReference type="SUPFAM" id="SSF53335">
    <property type="entry name" value="S-adenosyl-L-methionine-dependent methyltransferases"/>
    <property type="match status" value="1"/>
</dbReference>
<dbReference type="InterPro" id="IPR029063">
    <property type="entry name" value="SAM-dependent_MTases_sf"/>
</dbReference>
<comment type="caution">
    <text evidence="3">The sequence shown here is derived from an EMBL/GenBank/DDBJ whole genome shotgun (WGS) entry which is preliminary data.</text>
</comment>
<dbReference type="GO" id="GO:0070475">
    <property type="term" value="P:rRNA base methylation"/>
    <property type="evidence" value="ECO:0007669"/>
    <property type="project" value="TreeGrafter"/>
</dbReference>
<proteinExistence type="predicted"/>
<reference evidence="3 4" key="1">
    <citation type="journal article" date="2018" name="MBio">
        <title>Comparative Genomics Reveals the Core Gene Toolbox for the Fungus-Insect Symbiosis.</title>
        <authorList>
            <person name="Wang Y."/>
            <person name="Stata M."/>
            <person name="Wang W."/>
            <person name="Stajich J.E."/>
            <person name="White M.M."/>
            <person name="Moncalvo J.M."/>
        </authorList>
    </citation>
    <scope>NUCLEOTIDE SEQUENCE [LARGE SCALE GENOMIC DNA]</scope>
    <source>
        <strain evidence="3 4">SC-DP-2</strain>
    </source>
</reference>
<evidence type="ECO:0000313" key="3">
    <source>
        <dbReference type="EMBL" id="PVV01150.1"/>
    </source>
</evidence>
<dbReference type="STRING" id="133381.A0A2T9Z996"/>
<dbReference type="EMBL" id="MBFS01001327">
    <property type="protein sequence ID" value="PVV01150.1"/>
    <property type="molecule type" value="Genomic_DNA"/>
</dbReference>
<protein>
    <recommendedName>
        <fullName evidence="5">U6 small nuclear RNA (adenine-(43)-N(6))-methyltransferase</fullName>
    </recommendedName>
</protein>
<name>A0A2T9Z996_9FUNG</name>
<sequence length="551" mass="63127">MSHFFNLRISIPKENLCPKVQNRLNYITWIAELIDDYIAGPEEILYGVDIGTGASCIYPLLGTAIYNNWRFIATEKDPLSLDSAQYNVFQNNLTNVIQLIKVDSSDSILDFSNPVFPELITFTMCNPPFYSSTEEAKDLEKMKSQKIHGLSRYTTNEGIVAGGECSFLTQMVEQSVGFSKRVIWFTSMVGKKSTLKFVTAKLNQVKAKRIITGTLKQGRTTRWTVAWTFKELFPKWIIMHRDTIFPFFCVNDKLETEISALGIQISKVDADFIGVNNKQRNKGQVYIENSSDLVKFKKKKYFSEEQEGSTYTFYAYKKLLDTLDPDTADFENIIGYRFELVNNLWSRNSRRKRKEKCIFENNQRGFENIEKNRDDASIIKDHTLNNKESSTTSDTNDILVCKIPDSETVLHKNTPGLNKKIKTCGDQNYHVAQNEYKIQKILLPKELGVINPIEQGYHTSVECLLFIVPFKLRNITDKKHKNVPKHTKKPKKVCADIAGSPTNPTSKIESNHMVRVFIISSINTHQKFDSVYRLVESFSGYIFAKIGTLNS</sequence>
<keyword evidence="2" id="KW-0808">Transferase</keyword>
<gene>
    <name evidence="3" type="ORF">BB560_004443</name>
</gene>
<dbReference type="Gene3D" id="3.40.50.150">
    <property type="entry name" value="Vaccinia Virus protein VP39"/>
    <property type="match status" value="1"/>
</dbReference>
<evidence type="ECO:0008006" key="5">
    <source>
        <dbReference type="Google" id="ProtNLM"/>
    </source>
</evidence>
<evidence type="ECO:0000256" key="2">
    <source>
        <dbReference type="ARBA" id="ARBA00022679"/>
    </source>
</evidence>
<dbReference type="PANTHER" id="PTHR13393">
    <property type="entry name" value="SAM-DEPENDENT METHYLTRANSFERASE"/>
    <property type="match status" value="1"/>
</dbReference>
<accession>A0A2T9Z996</accession>
<evidence type="ECO:0000313" key="4">
    <source>
        <dbReference type="Proteomes" id="UP000245609"/>
    </source>
</evidence>
<keyword evidence="4" id="KW-1185">Reference proteome</keyword>
<dbReference type="Proteomes" id="UP000245609">
    <property type="component" value="Unassembled WGS sequence"/>
</dbReference>
<evidence type="ECO:0000256" key="1">
    <source>
        <dbReference type="ARBA" id="ARBA00022603"/>
    </source>
</evidence>
<organism evidence="3 4">
    <name type="scientific">Smittium megazygosporum</name>
    <dbReference type="NCBI Taxonomy" id="133381"/>
    <lineage>
        <taxon>Eukaryota</taxon>
        <taxon>Fungi</taxon>
        <taxon>Fungi incertae sedis</taxon>
        <taxon>Zoopagomycota</taxon>
        <taxon>Kickxellomycotina</taxon>
        <taxon>Harpellomycetes</taxon>
        <taxon>Harpellales</taxon>
        <taxon>Legeriomycetaceae</taxon>
        <taxon>Smittium</taxon>
    </lineage>
</organism>
<dbReference type="GO" id="GO:0008168">
    <property type="term" value="F:methyltransferase activity"/>
    <property type="evidence" value="ECO:0007669"/>
    <property type="project" value="UniProtKB-KW"/>
</dbReference>